<reference evidence="1" key="1">
    <citation type="submission" date="2021-04" db="EMBL/GenBank/DDBJ databases">
        <authorList>
            <person name="Tunstrom K."/>
        </authorList>
    </citation>
    <scope>NUCLEOTIDE SEQUENCE</scope>
</reference>
<keyword evidence="2" id="KW-1185">Reference proteome</keyword>
<dbReference type="EMBL" id="CAJQZP010000828">
    <property type="protein sequence ID" value="CAG4987150.1"/>
    <property type="molecule type" value="Genomic_DNA"/>
</dbReference>
<evidence type="ECO:0000313" key="1">
    <source>
        <dbReference type="EMBL" id="CAG4987150.1"/>
    </source>
</evidence>
<dbReference type="AlphaFoldDB" id="A0A8S3WYG9"/>
<gene>
    <name evidence="1" type="ORF">PAPOLLO_LOCUS11407</name>
</gene>
<proteinExistence type="predicted"/>
<accession>A0A8S3WYG9</accession>
<dbReference type="Proteomes" id="UP000691718">
    <property type="component" value="Unassembled WGS sequence"/>
</dbReference>
<evidence type="ECO:0000313" key="2">
    <source>
        <dbReference type="Proteomes" id="UP000691718"/>
    </source>
</evidence>
<protein>
    <submittedName>
        <fullName evidence="1">(apollo) hypothetical protein</fullName>
    </submittedName>
</protein>
<comment type="caution">
    <text evidence="1">The sequence shown here is derived from an EMBL/GenBank/DDBJ whole genome shotgun (WGS) entry which is preliminary data.</text>
</comment>
<organism evidence="1 2">
    <name type="scientific">Parnassius apollo</name>
    <name type="common">Apollo butterfly</name>
    <name type="synonym">Papilio apollo</name>
    <dbReference type="NCBI Taxonomy" id="110799"/>
    <lineage>
        <taxon>Eukaryota</taxon>
        <taxon>Metazoa</taxon>
        <taxon>Ecdysozoa</taxon>
        <taxon>Arthropoda</taxon>
        <taxon>Hexapoda</taxon>
        <taxon>Insecta</taxon>
        <taxon>Pterygota</taxon>
        <taxon>Neoptera</taxon>
        <taxon>Endopterygota</taxon>
        <taxon>Lepidoptera</taxon>
        <taxon>Glossata</taxon>
        <taxon>Ditrysia</taxon>
        <taxon>Papilionoidea</taxon>
        <taxon>Papilionidae</taxon>
        <taxon>Parnassiinae</taxon>
        <taxon>Parnassini</taxon>
        <taxon>Parnassius</taxon>
        <taxon>Parnassius</taxon>
    </lineage>
</organism>
<sequence length="86" mass="9881">MTVYVVLDERESKLRARKGALFCFRGLLYYKVERIKKKIASISCAYKNILSVEQTGFPPTYLDNAASRSTEKLIWRTVTGNMPIKC</sequence>
<name>A0A8S3WYG9_PARAO</name>